<evidence type="ECO:0000313" key="3">
    <source>
        <dbReference type="EMBL" id="KHK90200.1"/>
    </source>
</evidence>
<evidence type="ECO:0000259" key="2">
    <source>
        <dbReference type="Pfam" id="PF13505"/>
    </source>
</evidence>
<proteinExistence type="predicted"/>
<dbReference type="Pfam" id="PF10082">
    <property type="entry name" value="BBP2_2"/>
    <property type="match status" value="1"/>
</dbReference>
<keyword evidence="1" id="KW-0732">Signal</keyword>
<dbReference type="Pfam" id="PF13505">
    <property type="entry name" value="OMP_b-brl"/>
    <property type="match status" value="1"/>
</dbReference>
<dbReference type="STRING" id="1348853.LK12_16210"/>
<dbReference type="Gene3D" id="2.40.160.20">
    <property type="match status" value="2"/>
</dbReference>
<sequence>MACGLPMPAFAQASRNTDAKEARPAASKEQIDAGIEFGAGYNDNIYVTRNREQDDFYFFVRPFVRAEIGSATTSLTVRGDGEIGRYADLGSENYEDWSLAADGRARLSAAFSMIGGGEWEWEHENRASPEAVAGTEPTRYQRGYGYLGLLGSSGQFSSRLAGTVTRYVFKDVPGAGQTINNDDRDRVQSEIGARGGVKLKSGAELFAQGTFNWRDYDSRFDDWGYQRNSHGYSAGIGLRGKLGEELSGEVFAGWMEQDYRDVALPGVSTWDFGVVLDWQGKHGLGGSVRIDRSVEETTLPGASAYILTSGRVSLRSDLSPRVSAGIGVSGNHYHYVGADRTEFVIGGDVWGRYWLNRHLYVGTSYMYGERNSNAAGFDYEQSRFQISIGAELSPHFAADTPRLALGGSVPAGAYAGILFGQGTLITGLDGPRGQGENTADFGDHGAAAVAVAGFGALAGSLYLGAEVEGTLGGPDWKHSGDRMFSLGKDDAFGVSARLGWATAQRNLVYGRFGMLSTRLRTAYIYEENVYSEAARHTGLSAGIGVEAPAGAAGFIRAEYITVSYDDYDVPASAGAFDNFSSSETQFRIGGGVRFGRAPSADDALPPVEFGGPYVGLEVGHGALTSSNQGTRSGGAELDVTRASRGGLIGLYAGFGAVIDRTYLGVEAEGDVSTVNWNIERDPSGRVYSADHDYSFGGSARAGALIGDAALVYGRIGVVRTRFDIRYATSSQAVRSTETRTGLRYGVGLEIGLGGRARLRADYAITEYSAYDVEYAENSDRFKHGESLFRLGLSWSL</sequence>
<dbReference type="InterPro" id="IPR011250">
    <property type="entry name" value="OMP/PagP_B-barrel"/>
</dbReference>
<gene>
    <name evidence="3" type="ORF">LK12_16210</name>
</gene>
<protein>
    <recommendedName>
        <fullName evidence="2">Outer membrane protein beta-barrel domain-containing protein</fullName>
    </recommendedName>
</protein>
<name>A0A0B1ZLP9_9SPHN</name>
<dbReference type="InterPro" id="IPR018759">
    <property type="entry name" value="BBP2_2"/>
</dbReference>
<reference evidence="3 4" key="1">
    <citation type="submission" date="2014-10" db="EMBL/GenBank/DDBJ databases">
        <title>Genome sequence of Novosphingobium malaysiense MUSC 273(T).</title>
        <authorList>
            <person name="Lee L.-H."/>
        </authorList>
    </citation>
    <scope>NUCLEOTIDE SEQUENCE [LARGE SCALE GENOMIC DNA]</scope>
    <source>
        <strain evidence="3 4">MUSC 273</strain>
    </source>
</reference>
<dbReference type="SUPFAM" id="SSF56925">
    <property type="entry name" value="OMPA-like"/>
    <property type="match status" value="2"/>
</dbReference>
<dbReference type="AlphaFoldDB" id="A0A0B1ZLP9"/>
<dbReference type="EMBL" id="JTDI01000005">
    <property type="protein sequence ID" value="KHK90200.1"/>
    <property type="molecule type" value="Genomic_DNA"/>
</dbReference>
<comment type="caution">
    <text evidence="3">The sequence shown here is derived from an EMBL/GenBank/DDBJ whole genome shotgun (WGS) entry which is preliminary data.</text>
</comment>
<keyword evidence="4" id="KW-1185">Reference proteome</keyword>
<dbReference type="RefSeq" id="WP_039286304.1">
    <property type="nucleotide sequence ID" value="NZ_JTDI01000005.1"/>
</dbReference>
<feature type="domain" description="Outer membrane protein beta-barrel" evidence="2">
    <location>
        <begin position="608"/>
        <end position="775"/>
    </location>
</feature>
<dbReference type="InterPro" id="IPR027385">
    <property type="entry name" value="Beta-barrel_OMP"/>
</dbReference>
<organism evidence="3 4">
    <name type="scientific">Novosphingobium malaysiense</name>
    <dbReference type="NCBI Taxonomy" id="1348853"/>
    <lineage>
        <taxon>Bacteria</taxon>
        <taxon>Pseudomonadati</taxon>
        <taxon>Pseudomonadota</taxon>
        <taxon>Alphaproteobacteria</taxon>
        <taxon>Sphingomonadales</taxon>
        <taxon>Sphingomonadaceae</taxon>
        <taxon>Novosphingobium</taxon>
    </lineage>
</organism>
<accession>A0A0B1ZLP9</accession>
<evidence type="ECO:0000313" key="4">
    <source>
        <dbReference type="Proteomes" id="UP000031057"/>
    </source>
</evidence>
<dbReference type="Proteomes" id="UP000031057">
    <property type="component" value="Unassembled WGS sequence"/>
</dbReference>
<evidence type="ECO:0000256" key="1">
    <source>
        <dbReference type="ARBA" id="ARBA00022729"/>
    </source>
</evidence>